<gene>
    <name evidence="2" type="ORF">M23134_02619</name>
</gene>
<dbReference type="AlphaFoldDB" id="A1ZNR1"/>
<feature type="coiled-coil region" evidence="1">
    <location>
        <begin position="244"/>
        <end position="271"/>
    </location>
</feature>
<dbReference type="EMBL" id="AAWS01000019">
    <property type="protein sequence ID" value="EAY27950.1"/>
    <property type="molecule type" value="Genomic_DNA"/>
</dbReference>
<dbReference type="Proteomes" id="UP000004095">
    <property type="component" value="Unassembled WGS sequence"/>
</dbReference>
<dbReference type="eggNOG" id="COG5295">
    <property type="taxonomic scope" value="Bacteria"/>
</dbReference>
<evidence type="ECO:0000256" key="1">
    <source>
        <dbReference type="SAM" id="Coils"/>
    </source>
</evidence>
<evidence type="ECO:0000313" key="3">
    <source>
        <dbReference type="Proteomes" id="UP000004095"/>
    </source>
</evidence>
<keyword evidence="1" id="KW-0175">Coiled coil</keyword>
<reference evidence="2 3" key="1">
    <citation type="submission" date="2007-01" db="EMBL/GenBank/DDBJ databases">
        <authorList>
            <person name="Haygood M."/>
            <person name="Podell S."/>
            <person name="Anderson C."/>
            <person name="Hopkinson B."/>
            <person name="Roe K."/>
            <person name="Barbeau K."/>
            <person name="Gaasterland T."/>
            <person name="Ferriera S."/>
            <person name="Johnson J."/>
            <person name="Kravitz S."/>
            <person name="Beeson K."/>
            <person name="Sutton G."/>
            <person name="Rogers Y.-H."/>
            <person name="Friedman R."/>
            <person name="Frazier M."/>
            <person name="Venter J.C."/>
        </authorList>
    </citation>
    <scope>NUCLEOTIDE SEQUENCE [LARGE SCALE GENOMIC DNA]</scope>
    <source>
        <strain evidence="2 3">ATCC 23134</strain>
    </source>
</reference>
<comment type="caution">
    <text evidence="2">The sequence shown here is derived from an EMBL/GenBank/DDBJ whole genome shotgun (WGS) entry which is preliminary data.</text>
</comment>
<evidence type="ECO:0000313" key="2">
    <source>
        <dbReference type="EMBL" id="EAY27950.1"/>
    </source>
</evidence>
<name>A1ZNR1_MICM2</name>
<protein>
    <submittedName>
        <fullName evidence="2">Putative YapH protein</fullName>
    </submittedName>
</protein>
<keyword evidence="3" id="KW-1185">Reference proteome</keyword>
<proteinExistence type="predicted"/>
<organism evidence="2 3">
    <name type="scientific">Microscilla marina ATCC 23134</name>
    <dbReference type="NCBI Taxonomy" id="313606"/>
    <lineage>
        <taxon>Bacteria</taxon>
        <taxon>Pseudomonadati</taxon>
        <taxon>Bacteroidota</taxon>
        <taxon>Cytophagia</taxon>
        <taxon>Cytophagales</taxon>
        <taxon>Microscillaceae</taxon>
        <taxon>Microscilla</taxon>
    </lineage>
</organism>
<sequence>MHASGVFEIHRGEQVYLPSNNRIATSSGNMGFLVNADRKMTILGSGSVGIGTTDPTSHNINARLTVKNGDIEIQNGSFTSYGEIVFQPDTDANGDDEIIFKNNSKNETMRIHSNDNVGIGTNSPSAKLHVNGTAKFTGALTGTSAEFTGAFTGTSGTFSGAVNGNGATFKTLHLTIGSFPDYVFAKGYDLMPLEQVEAYINAHHHLPKVPKAEKVIKDGMNVGQINVLLVEKVEELTLHTIAQHKQLKQQNQQMKALLKRLEKLEKQQKNK</sequence>
<accession>A1ZNR1</accession>